<reference evidence="12" key="2">
    <citation type="journal article" date="2021" name="PeerJ">
        <title>Extensive microbial diversity within the chicken gut microbiome revealed by metagenomics and culture.</title>
        <authorList>
            <person name="Gilroy R."/>
            <person name="Ravi A."/>
            <person name="Getino M."/>
            <person name="Pursley I."/>
            <person name="Horton D.L."/>
            <person name="Alikhan N.F."/>
            <person name="Baker D."/>
            <person name="Gharbi K."/>
            <person name="Hall N."/>
            <person name="Watson M."/>
            <person name="Adriaenssens E.M."/>
            <person name="Foster-Nyarko E."/>
            <person name="Jarju S."/>
            <person name="Secka A."/>
            <person name="Antonio M."/>
            <person name="Oren A."/>
            <person name="Chaudhuri R.R."/>
            <person name="La Ragione R."/>
            <person name="Hildebrand F."/>
            <person name="Pallen M.J."/>
        </authorList>
    </citation>
    <scope>NUCLEOTIDE SEQUENCE</scope>
    <source>
        <strain evidence="12">9366</strain>
    </source>
</reference>
<evidence type="ECO:0000256" key="9">
    <source>
        <dbReference type="PIRSR" id="PIRSR001399-1"/>
    </source>
</evidence>
<dbReference type="HAMAP" id="MF_00169">
    <property type="entry name" value="AroQ"/>
    <property type="match status" value="1"/>
</dbReference>
<dbReference type="EMBL" id="DVNJ01000001">
    <property type="protein sequence ID" value="HIU62276.1"/>
    <property type="molecule type" value="Genomic_DNA"/>
</dbReference>
<sequence length="146" mass="16368">MKIAVINGPNMNMLGIREPNIYGRTTYADLCKIIEEYCAKKGVEVEFFQSNGEGEIVSFIHKCYFDKTGGIVINPAAYTHYSYAIFDALKTVDIPAVEVHISDIEKREEFRRHSVITPACKARIAGEGIPGYLHAVDILLQDENRA</sequence>
<keyword evidence="7 8" id="KW-0456">Lyase</keyword>
<dbReference type="PANTHER" id="PTHR21272:SF3">
    <property type="entry name" value="CATABOLIC 3-DEHYDROQUINASE"/>
    <property type="match status" value="1"/>
</dbReference>
<dbReference type="NCBIfam" id="NF003806">
    <property type="entry name" value="PRK05395.1-3"/>
    <property type="match status" value="1"/>
</dbReference>
<feature type="binding site" evidence="8 10">
    <location>
        <position position="111"/>
    </location>
    <ligand>
        <name>substrate</name>
    </ligand>
</feature>
<evidence type="ECO:0000256" key="2">
    <source>
        <dbReference type="ARBA" id="ARBA00004902"/>
    </source>
</evidence>
<evidence type="ECO:0000256" key="4">
    <source>
        <dbReference type="ARBA" id="ARBA00011193"/>
    </source>
</evidence>
<dbReference type="NCBIfam" id="NF003805">
    <property type="entry name" value="PRK05395.1-2"/>
    <property type="match status" value="1"/>
</dbReference>
<comment type="function">
    <text evidence="8">Catalyzes a trans-dehydration via an enolate intermediate.</text>
</comment>
<comment type="caution">
    <text evidence="12">The sequence shown here is derived from an EMBL/GenBank/DDBJ whole genome shotgun (WGS) entry which is preliminary data.</text>
</comment>
<evidence type="ECO:0000313" key="13">
    <source>
        <dbReference type="Proteomes" id="UP000824145"/>
    </source>
</evidence>
<dbReference type="GO" id="GO:0019631">
    <property type="term" value="P:quinate catabolic process"/>
    <property type="evidence" value="ECO:0007669"/>
    <property type="project" value="TreeGrafter"/>
</dbReference>
<evidence type="ECO:0000256" key="11">
    <source>
        <dbReference type="PIRSR" id="PIRSR001399-3"/>
    </source>
</evidence>
<comment type="subunit">
    <text evidence="4 8">Homododecamer.</text>
</comment>
<reference evidence="12" key="1">
    <citation type="submission" date="2020-10" db="EMBL/GenBank/DDBJ databases">
        <authorList>
            <person name="Gilroy R."/>
        </authorList>
    </citation>
    <scope>NUCLEOTIDE SEQUENCE</scope>
    <source>
        <strain evidence="12">9366</strain>
    </source>
</reference>
<dbReference type="EC" id="4.2.1.10" evidence="5 8"/>
<proteinExistence type="inferred from homology"/>
<dbReference type="PANTHER" id="PTHR21272">
    <property type="entry name" value="CATABOLIC 3-DEHYDROQUINASE"/>
    <property type="match status" value="1"/>
</dbReference>
<dbReference type="GO" id="GO:0009073">
    <property type="term" value="P:aromatic amino acid family biosynthetic process"/>
    <property type="evidence" value="ECO:0007669"/>
    <property type="project" value="UniProtKB-KW"/>
</dbReference>
<dbReference type="NCBIfam" id="NF003807">
    <property type="entry name" value="PRK05395.1-4"/>
    <property type="match status" value="1"/>
</dbReference>
<feature type="active site" description="Proton donor" evidence="8 9">
    <location>
        <position position="100"/>
    </location>
</feature>
<evidence type="ECO:0000256" key="1">
    <source>
        <dbReference type="ARBA" id="ARBA00001864"/>
    </source>
</evidence>
<keyword evidence="6 8" id="KW-0057">Aromatic amino acid biosynthesis</keyword>
<dbReference type="GO" id="GO:0008652">
    <property type="term" value="P:amino acid biosynthetic process"/>
    <property type="evidence" value="ECO:0007669"/>
    <property type="project" value="UniProtKB-KW"/>
</dbReference>
<comment type="pathway">
    <text evidence="2 8">Metabolic intermediate biosynthesis; chorismate biosynthesis; chorismate from D-erythrose 4-phosphate and phosphoenolpyruvate: step 3/7.</text>
</comment>
<feature type="binding site" evidence="8 10">
    <location>
        <begin position="101"/>
        <end position="102"/>
    </location>
    <ligand>
        <name>substrate</name>
    </ligand>
</feature>
<dbReference type="Gene3D" id="3.40.50.9100">
    <property type="entry name" value="Dehydroquinase, class II"/>
    <property type="match status" value="1"/>
</dbReference>
<gene>
    <name evidence="8 12" type="primary">aroQ</name>
    <name evidence="12" type="ORF">IAB07_00720</name>
</gene>
<evidence type="ECO:0000256" key="7">
    <source>
        <dbReference type="ARBA" id="ARBA00023239"/>
    </source>
</evidence>
<protein>
    <recommendedName>
        <fullName evidence="5 8">3-dehydroquinate dehydratase</fullName>
        <shortName evidence="8">3-dehydroquinase</shortName>
        <ecNumber evidence="5 8">4.2.1.10</ecNumber>
    </recommendedName>
    <alternativeName>
        <fullName evidence="8">Type II DHQase</fullName>
    </alternativeName>
</protein>
<name>A0A9D1ML44_9FIRM</name>
<dbReference type="GO" id="GO:0009423">
    <property type="term" value="P:chorismate biosynthetic process"/>
    <property type="evidence" value="ECO:0007669"/>
    <property type="project" value="UniProtKB-UniRule"/>
</dbReference>
<dbReference type="Pfam" id="PF01220">
    <property type="entry name" value="DHquinase_II"/>
    <property type="match status" value="1"/>
</dbReference>
<evidence type="ECO:0000313" key="12">
    <source>
        <dbReference type="EMBL" id="HIU62276.1"/>
    </source>
</evidence>
<dbReference type="Proteomes" id="UP000824145">
    <property type="component" value="Unassembled WGS sequence"/>
</dbReference>
<dbReference type="InterPro" id="IPR001874">
    <property type="entry name" value="DHquinase_II"/>
</dbReference>
<feature type="site" description="Transition state stabilizer" evidence="8 11">
    <location>
        <position position="17"/>
    </location>
</feature>
<dbReference type="AlphaFoldDB" id="A0A9D1ML44"/>
<evidence type="ECO:0000256" key="10">
    <source>
        <dbReference type="PIRSR" id="PIRSR001399-2"/>
    </source>
</evidence>
<keyword evidence="8" id="KW-0028">Amino-acid biosynthesis</keyword>
<comment type="catalytic activity">
    <reaction evidence="1 8">
        <text>3-dehydroquinate = 3-dehydroshikimate + H2O</text>
        <dbReference type="Rhea" id="RHEA:21096"/>
        <dbReference type="ChEBI" id="CHEBI:15377"/>
        <dbReference type="ChEBI" id="CHEBI:16630"/>
        <dbReference type="ChEBI" id="CHEBI:32364"/>
        <dbReference type="EC" id="4.2.1.10"/>
    </reaction>
</comment>
<evidence type="ECO:0000256" key="3">
    <source>
        <dbReference type="ARBA" id="ARBA00011037"/>
    </source>
</evidence>
<dbReference type="PIRSF" id="PIRSF001399">
    <property type="entry name" value="DHquinase_II"/>
    <property type="match status" value="1"/>
</dbReference>
<dbReference type="InterPro" id="IPR036441">
    <property type="entry name" value="DHquinase_II_sf"/>
</dbReference>
<comment type="similarity">
    <text evidence="3 8">Belongs to the type-II 3-dehydroquinase family.</text>
</comment>
<feature type="binding site" evidence="8 10">
    <location>
        <position position="80"/>
    </location>
    <ligand>
        <name>substrate</name>
    </ligand>
</feature>
<feature type="binding site" evidence="8 10">
    <location>
        <position position="74"/>
    </location>
    <ligand>
        <name>substrate</name>
    </ligand>
</feature>
<organism evidence="12 13">
    <name type="scientific">Candidatus Caccalectryoclostridium excrementigallinarum</name>
    <dbReference type="NCBI Taxonomy" id="2840710"/>
    <lineage>
        <taxon>Bacteria</taxon>
        <taxon>Bacillati</taxon>
        <taxon>Bacillota</taxon>
        <taxon>Clostridia</taxon>
        <taxon>Christensenellales</taxon>
        <taxon>Christensenellaceae</taxon>
        <taxon>Christensenellaceae incertae sedis</taxon>
        <taxon>Candidatus Caccalectryoclostridium</taxon>
    </lineage>
</organism>
<evidence type="ECO:0000256" key="8">
    <source>
        <dbReference type="HAMAP-Rule" id="MF_00169"/>
    </source>
</evidence>
<dbReference type="SUPFAM" id="SSF52304">
    <property type="entry name" value="Type II 3-dehydroquinate dehydratase"/>
    <property type="match status" value="1"/>
</dbReference>
<dbReference type="NCBIfam" id="TIGR01088">
    <property type="entry name" value="aroQ"/>
    <property type="match status" value="1"/>
</dbReference>
<accession>A0A9D1ML44</accession>
<dbReference type="CDD" id="cd00466">
    <property type="entry name" value="DHQase_II"/>
    <property type="match status" value="1"/>
</dbReference>
<dbReference type="GO" id="GO:0003855">
    <property type="term" value="F:3-dehydroquinate dehydratase activity"/>
    <property type="evidence" value="ECO:0007669"/>
    <property type="project" value="UniProtKB-UniRule"/>
</dbReference>
<feature type="binding site" evidence="8 10">
    <location>
        <position position="87"/>
    </location>
    <ligand>
        <name>substrate</name>
    </ligand>
</feature>
<feature type="active site" description="Proton acceptor" evidence="8 9">
    <location>
        <position position="22"/>
    </location>
</feature>
<evidence type="ECO:0000256" key="5">
    <source>
        <dbReference type="ARBA" id="ARBA00012060"/>
    </source>
</evidence>
<evidence type="ECO:0000256" key="6">
    <source>
        <dbReference type="ARBA" id="ARBA00023141"/>
    </source>
</evidence>